<keyword evidence="2" id="KW-1185">Reference proteome</keyword>
<accession>A0ABM6RTQ7</accession>
<dbReference type="Proteomes" id="UP000325292">
    <property type="component" value="Chromosome"/>
</dbReference>
<sequence>MNRSMGIKLIASSVALVLLTIMAGAMTIPTQRNRNWNMETIHLILNSQNVDGGFGLLTDQRPVSLYDTYYNLLLLRALRKRIPMRKRMISALANLQKQPVHLTSRSPFLTYDIKSVQIVLLESLS</sequence>
<dbReference type="SUPFAM" id="SSF48239">
    <property type="entry name" value="Terpenoid cyclases/Protein prenyltransferases"/>
    <property type="match status" value="1"/>
</dbReference>
<reference evidence="1 2" key="1">
    <citation type="journal article" date="2019" name="Sci. Rep.">
        <title>Sulfobacillus thermotolerans: new insights into resistance and metabolic capacities of acidophilic chemolithotrophs.</title>
        <authorList>
            <person name="Panyushkina A.E."/>
            <person name="Babenko V.V."/>
            <person name="Nikitina A.S."/>
            <person name="Selezneva O.V."/>
            <person name="Tsaplina I.A."/>
            <person name="Letarova M.A."/>
            <person name="Kostryukova E.S."/>
            <person name="Letarov A.V."/>
        </authorList>
    </citation>
    <scope>NUCLEOTIDE SEQUENCE [LARGE SCALE GENOMIC DNA]</scope>
    <source>
        <strain evidence="1 2">Kr1</strain>
    </source>
</reference>
<dbReference type="Gene3D" id="1.50.10.20">
    <property type="match status" value="1"/>
</dbReference>
<protein>
    <submittedName>
        <fullName evidence="1">Uncharacterized protein</fullName>
    </submittedName>
</protein>
<organism evidence="1 2">
    <name type="scientific">Sulfobacillus thermotolerans</name>
    <dbReference type="NCBI Taxonomy" id="338644"/>
    <lineage>
        <taxon>Bacteria</taxon>
        <taxon>Bacillati</taxon>
        <taxon>Bacillota</taxon>
        <taxon>Clostridia</taxon>
        <taxon>Eubacteriales</taxon>
        <taxon>Clostridiales Family XVII. Incertae Sedis</taxon>
        <taxon>Sulfobacillus</taxon>
    </lineage>
</organism>
<name>A0ABM6RTQ7_9FIRM</name>
<proteinExistence type="predicted"/>
<evidence type="ECO:0000313" key="1">
    <source>
        <dbReference type="EMBL" id="AUW94699.1"/>
    </source>
</evidence>
<dbReference type="EMBL" id="CP019454">
    <property type="protein sequence ID" value="AUW94699.1"/>
    <property type="molecule type" value="Genomic_DNA"/>
</dbReference>
<evidence type="ECO:0000313" key="2">
    <source>
        <dbReference type="Proteomes" id="UP000325292"/>
    </source>
</evidence>
<dbReference type="InterPro" id="IPR008930">
    <property type="entry name" value="Terpenoid_cyclase/PrenylTrfase"/>
</dbReference>
<gene>
    <name evidence="1" type="ORF">BXT84_12695</name>
</gene>